<proteinExistence type="predicted"/>
<dbReference type="VEuPathDB" id="VectorBase:AMIN005207"/>
<keyword evidence="1" id="KW-0732">Signal</keyword>
<dbReference type="AlphaFoldDB" id="A0A182W4E4"/>
<sequence length="123" mass="13040">MLRKTILPLAVIFVAIWATAKAQEPSVVENGAGKTLEEQVAQYKATVLLVLANRSTSLPAENAPMVALVLEVATQQLDWCAAELETHQQIWQYKMCGSAALQQGLAALSSLQAASGATPSGTF</sequence>
<accession>A0A182W4E4</accession>
<dbReference type="Proteomes" id="UP000075920">
    <property type="component" value="Unassembled WGS sequence"/>
</dbReference>
<keyword evidence="3" id="KW-1185">Reference proteome</keyword>
<organism evidence="2 3">
    <name type="scientific">Anopheles minimus</name>
    <dbReference type="NCBI Taxonomy" id="112268"/>
    <lineage>
        <taxon>Eukaryota</taxon>
        <taxon>Metazoa</taxon>
        <taxon>Ecdysozoa</taxon>
        <taxon>Arthropoda</taxon>
        <taxon>Hexapoda</taxon>
        <taxon>Insecta</taxon>
        <taxon>Pterygota</taxon>
        <taxon>Neoptera</taxon>
        <taxon>Endopterygota</taxon>
        <taxon>Diptera</taxon>
        <taxon>Nematocera</taxon>
        <taxon>Culicoidea</taxon>
        <taxon>Culicidae</taxon>
        <taxon>Anophelinae</taxon>
        <taxon>Anopheles</taxon>
    </lineage>
</organism>
<evidence type="ECO:0000313" key="2">
    <source>
        <dbReference type="EnsemblMetazoa" id="AMIN005207-PA"/>
    </source>
</evidence>
<feature type="chain" id="PRO_5008140815" evidence="1">
    <location>
        <begin position="23"/>
        <end position="123"/>
    </location>
</feature>
<evidence type="ECO:0000313" key="3">
    <source>
        <dbReference type="Proteomes" id="UP000075920"/>
    </source>
</evidence>
<protein>
    <submittedName>
        <fullName evidence="2">Uncharacterized protein</fullName>
    </submittedName>
</protein>
<evidence type="ECO:0000256" key="1">
    <source>
        <dbReference type="SAM" id="SignalP"/>
    </source>
</evidence>
<name>A0A182W4E4_9DIPT</name>
<dbReference type="EnsemblMetazoa" id="AMIN005207-RA">
    <property type="protein sequence ID" value="AMIN005207-PA"/>
    <property type="gene ID" value="AMIN005207"/>
</dbReference>
<reference evidence="3" key="1">
    <citation type="submission" date="2013-03" db="EMBL/GenBank/DDBJ databases">
        <title>The Genome Sequence of Anopheles minimus MINIMUS1.</title>
        <authorList>
            <consortium name="The Broad Institute Genomics Platform"/>
            <person name="Neafsey D.E."/>
            <person name="Walton C."/>
            <person name="Walker B."/>
            <person name="Young S.K."/>
            <person name="Zeng Q."/>
            <person name="Gargeya S."/>
            <person name="Fitzgerald M."/>
            <person name="Haas B."/>
            <person name="Abouelleil A."/>
            <person name="Allen A.W."/>
            <person name="Alvarado L."/>
            <person name="Arachchi H.M."/>
            <person name="Berlin A.M."/>
            <person name="Chapman S.B."/>
            <person name="Gainer-Dewar J."/>
            <person name="Goldberg J."/>
            <person name="Griggs A."/>
            <person name="Gujja S."/>
            <person name="Hansen M."/>
            <person name="Howarth C."/>
            <person name="Imamovic A."/>
            <person name="Ireland A."/>
            <person name="Larimer J."/>
            <person name="McCowan C."/>
            <person name="Murphy C."/>
            <person name="Pearson M."/>
            <person name="Poon T.W."/>
            <person name="Priest M."/>
            <person name="Roberts A."/>
            <person name="Saif S."/>
            <person name="Shea T."/>
            <person name="Sisk P."/>
            <person name="Sykes S."/>
            <person name="Wortman J."/>
            <person name="Nusbaum C."/>
            <person name="Birren B."/>
        </authorList>
    </citation>
    <scope>NUCLEOTIDE SEQUENCE [LARGE SCALE GENOMIC DNA]</scope>
    <source>
        <strain evidence="3">MINIMUS1</strain>
    </source>
</reference>
<feature type="signal peptide" evidence="1">
    <location>
        <begin position="1"/>
        <end position="22"/>
    </location>
</feature>
<reference evidence="2" key="2">
    <citation type="submission" date="2020-05" db="UniProtKB">
        <authorList>
            <consortium name="EnsemblMetazoa"/>
        </authorList>
    </citation>
    <scope>IDENTIFICATION</scope>
    <source>
        <strain evidence="2">MINIMUS1</strain>
    </source>
</reference>